<dbReference type="GO" id="GO:0005975">
    <property type="term" value="P:carbohydrate metabolic process"/>
    <property type="evidence" value="ECO:0007669"/>
    <property type="project" value="InterPro"/>
</dbReference>
<comment type="subcellular location">
    <subcellularLocation>
        <location evidence="2">Cytoplasm</location>
    </subcellularLocation>
</comment>
<dbReference type="InterPro" id="IPR005900">
    <property type="entry name" value="6-phosphogluconolactonase_DevB"/>
</dbReference>
<keyword evidence="6" id="KW-0378">Hydrolase</keyword>
<dbReference type="SUPFAM" id="SSF100950">
    <property type="entry name" value="NagB/RpiA/CoA transferase-like"/>
    <property type="match status" value="1"/>
</dbReference>
<dbReference type="Proteomes" id="UP000182444">
    <property type="component" value="Chromosome 1E"/>
</dbReference>
<evidence type="ECO:0000313" key="11">
    <source>
        <dbReference type="Proteomes" id="UP000182444"/>
    </source>
</evidence>
<evidence type="ECO:0000313" key="9">
    <source>
        <dbReference type="EMBL" id="AOW05290.1"/>
    </source>
</evidence>
<dbReference type="VEuPathDB" id="FungiDB:YALI1_E14505g"/>
<keyword evidence="5" id="KW-0963">Cytoplasm</keyword>
<dbReference type="OrthoDB" id="432544at2759"/>
<dbReference type="InterPro" id="IPR006148">
    <property type="entry name" value="Glc/Gal-6P_isomerase"/>
</dbReference>
<dbReference type="PANTHER" id="PTHR11054:SF24">
    <property type="entry name" value="6-PHOSPHOGLUCONOLACTONASE 3-RELATED"/>
    <property type="match status" value="1"/>
</dbReference>
<dbReference type="VEuPathDB" id="FungiDB:YALI0_E11671g"/>
<evidence type="ECO:0000313" key="10">
    <source>
        <dbReference type="EMBL" id="RDW27454.1"/>
    </source>
</evidence>
<evidence type="ECO:0000256" key="2">
    <source>
        <dbReference type="ARBA" id="ARBA00004496"/>
    </source>
</evidence>
<dbReference type="CDD" id="cd01400">
    <property type="entry name" value="6PGL"/>
    <property type="match status" value="1"/>
</dbReference>
<dbReference type="PANTHER" id="PTHR11054">
    <property type="entry name" value="6-PHOSPHOGLUCONOLACTONASE"/>
    <property type="match status" value="1"/>
</dbReference>
<dbReference type="eggNOG" id="KOG3147">
    <property type="taxonomic scope" value="Eukaryota"/>
</dbReference>
<dbReference type="NCBIfam" id="TIGR01198">
    <property type="entry name" value="pgl"/>
    <property type="match status" value="1"/>
</dbReference>
<evidence type="ECO:0000259" key="8">
    <source>
        <dbReference type="Pfam" id="PF01182"/>
    </source>
</evidence>
<dbReference type="GO" id="GO:0017057">
    <property type="term" value="F:6-phosphogluconolactonase activity"/>
    <property type="evidence" value="ECO:0007669"/>
    <property type="project" value="UniProtKB-EC"/>
</dbReference>
<dbReference type="OMA" id="YQLFEFE"/>
<dbReference type="GO" id="GO:0006098">
    <property type="term" value="P:pentose-phosphate shunt"/>
    <property type="evidence" value="ECO:0007669"/>
    <property type="project" value="InterPro"/>
</dbReference>
<dbReference type="AlphaFoldDB" id="A0A1D8NI43"/>
<dbReference type="EMBL" id="CP017557">
    <property type="protein sequence ID" value="AOW05290.1"/>
    <property type="molecule type" value="Genomic_DNA"/>
</dbReference>
<accession>A0A1D8NI43</accession>
<dbReference type="InterPro" id="IPR039104">
    <property type="entry name" value="6PGL"/>
</dbReference>
<evidence type="ECO:0000256" key="7">
    <source>
        <dbReference type="RuleBase" id="RU365095"/>
    </source>
</evidence>
<evidence type="ECO:0000256" key="5">
    <source>
        <dbReference type="ARBA" id="ARBA00022490"/>
    </source>
</evidence>
<comment type="pathway">
    <text evidence="3">Carbohydrate degradation; pentose phosphate pathway; D-ribulose 5-phosphate from D-glucose 6-phosphate (oxidative stage): step 2/3.</text>
</comment>
<feature type="domain" description="Glucosamine/galactosamine-6-phosphate isomerase" evidence="8">
    <location>
        <begin position="10"/>
        <end position="226"/>
    </location>
</feature>
<dbReference type="InterPro" id="IPR037171">
    <property type="entry name" value="NagB/RpiA_transferase-like"/>
</dbReference>
<name>A0A1D8NI43_YARLL</name>
<dbReference type="Gene3D" id="3.40.50.1360">
    <property type="match status" value="1"/>
</dbReference>
<dbReference type="EMBL" id="KZ858962">
    <property type="protein sequence ID" value="RDW27454.1"/>
    <property type="molecule type" value="Genomic_DNA"/>
</dbReference>
<comment type="similarity">
    <text evidence="4 7">Belongs to the glucosamine/galactosamine-6-phosphate isomerase family. 6-phosphogluconolactonase subfamily.</text>
</comment>
<evidence type="ECO:0000256" key="1">
    <source>
        <dbReference type="ARBA" id="ARBA00000832"/>
    </source>
</evidence>
<dbReference type="KEGG" id="yli:2912793"/>
<sequence length="248" mass="26769">MPKVISKNESQLVAEAAAAEIIRLQNESIAATGAFHVAVSGGSLVSALRKGLVNNSETKFPKWKIFFSDERLVKLDDADSNYGLLKKDLLDHIPKDQQPQVFTVKESLLNDSDAVSKDYQEQIVKNVPLNGQGVPVFDLILLGCGPDGHTCSLFPGHALLKEETKFVATIEDSPKPPPRRITITFPVLKAAKAIAFVAEGAGKAPVLKQIFEEPEPTLPSAIVNKVATGPVFWFVSDSAVEGVNLSKI</sequence>
<evidence type="ECO:0000313" key="12">
    <source>
        <dbReference type="Proteomes" id="UP000256601"/>
    </source>
</evidence>
<gene>
    <name evidence="10" type="ORF">B0I71DRAFT_79218</name>
    <name evidence="9" type="ORF">YALI1_E14505g</name>
</gene>
<evidence type="ECO:0000256" key="3">
    <source>
        <dbReference type="ARBA" id="ARBA00004961"/>
    </source>
</evidence>
<reference evidence="9 11" key="1">
    <citation type="journal article" date="2016" name="PLoS ONE">
        <title>Sequence Assembly of Yarrowia lipolytica Strain W29/CLIB89 Shows Transposable Element Diversity.</title>
        <authorList>
            <person name="Magnan C."/>
            <person name="Yu J."/>
            <person name="Chang I."/>
            <person name="Jahn E."/>
            <person name="Kanomata Y."/>
            <person name="Wu J."/>
            <person name="Zeller M."/>
            <person name="Oakes M."/>
            <person name="Baldi P."/>
            <person name="Sandmeyer S."/>
        </authorList>
    </citation>
    <scope>NUCLEOTIDE SEQUENCE [LARGE SCALE GENOMIC DNA]</scope>
    <source>
        <strain evidence="9">CLIB89</strain>
        <strain evidence="11">CLIB89(W29)</strain>
    </source>
</reference>
<evidence type="ECO:0000256" key="6">
    <source>
        <dbReference type="ARBA" id="ARBA00022801"/>
    </source>
</evidence>
<dbReference type="RefSeq" id="XP_503830.1">
    <property type="nucleotide sequence ID" value="XM_503830.1"/>
</dbReference>
<dbReference type="Proteomes" id="UP000256601">
    <property type="component" value="Unassembled WGS sequence"/>
</dbReference>
<comment type="catalytic activity">
    <reaction evidence="1">
        <text>6-phospho-D-glucono-1,5-lactone + H2O = 6-phospho-D-gluconate + H(+)</text>
        <dbReference type="Rhea" id="RHEA:12556"/>
        <dbReference type="ChEBI" id="CHEBI:15377"/>
        <dbReference type="ChEBI" id="CHEBI:15378"/>
        <dbReference type="ChEBI" id="CHEBI:57955"/>
        <dbReference type="ChEBI" id="CHEBI:58759"/>
        <dbReference type="EC" id="3.1.1.31"/>
    </reaction>
</comment>
<dbReference type="FunFam" id="3.40.50.1360:FF:000005">
    <property type="entry name" value="6-phosphogluconolactonase"/>
    <property type="match status" value="1"/>
</dbReference>
<proteinExistence type="inferred from homology"/>
<organism evidence="9 11">
    <name type="scientific">Yarrowia lipolytica</name>
    <name type="common">Candida lipolytica</name>
    <dbReference type="NCBI Taxonomy" id="4952"/>
    <lineage>
        <taxon>Eukaryota</taxon>
        <taxon>Fungi</taxon>
        <taxon>Dikarya</taxon>
        <taxon>Ascomycota</taxon>
        <taxon>Saccharomycotina</taxon>
        <taxon>Dipodascomycetes</taxon>
        <taxon>Dipodascales</taxon>
        <taxon>Dipodascales incertae sedis</taxon>
        <taxon>Yarrowia</taxon>
    </lineage>
</organism>
<dbReference type="Pfam" id="PF01182">
    <property type="entry name" value="Glucosamine_iso"/>
    <property type="match status" value="1"/>
</dbReference>
<protein>
    <recommendedName>
        <fullName evidence="7">6-phosphogluconolactonase-like protein</fullName>
    </recommendedName>
</protein>
<reference evidence="10 12" key="2">
    <citation type="submission" date="2018-07" db="EMBL/GenBank/DDBJ databases">
        <title>Draft Genome Assemblies for Five Robust Yarrowia lipolytica Strains Exhibiting High Lipid Production and Pentose Sugar Utilization and Sugar Alcohol Secretion from Undetoxified Lignocellulosic Biomass Hydrolysates.</title>
        <authorList>
            <consortium name="DOE Joint Genome Institute"/>
            <person name="Walker C."/>
            <person name="Ryu S."/>
            <person name="Na H."/>
            <person name="Zane M."/>
            <person name="LaButti K."/>
            <person name="Lipzen A."/>
            <person name="Haridas S."/>
            <person name="Barry K."/>
            <person name="Grigoriev I.V."/>
            <person name="Quarterman J."/>
            <person name="Slininger P."/>
            <person name="Dien B."/>
            <person name="Trinh C.T."/>
        </authorList>
    </citation>
    <scope>NUCLEOTIDE SEQUENCE [LARGE SCALE GENOMIC DNA]</scope>
    <source>
        <strain evidence="10 12">YB392</strain>
    </source>
</reference>
<dbReference type="GeneID" id="2912793"/>
<evidence type="ECO:0000256" key="4">
    <source>
        <dbReference type="ARBA" id="ARBA00010662"/>
    </source>
</evidence>
<dbReference type="GO" id="GO:0016853">
    <property type="term" value="F:isomerase activity"/>
    <property type="evidence" value="ECO:0007669"/>
    <property type="project" value="UniProtKB-KW"/>
</dbReference>
<keyword evidence="10" id="KW-0413">Isomerase</keyword>
<dbReference type="GO" id="GO:0005737">
    <property type="term" value="C:cytoplasm"/>
    <property type="evidence" value="ECO:0007669"/>
    <property type="project" value="UniProtKB-SubCell"/>
</dbReference>